<accession>A0ABR1RR71</accession>
<feature type="transmembrane region" description="Helical" evidence="1">
    <location>
        <begin position="60"/>
        <end position="88"/>
    </location>
</feature>
<evidence type="ECO:0000313" key="2">
    <source>
        <dbReference type="EMBL" id="KAK8017332.1"/>
    </source>
</evidence>
<evidence type="ECO:0000313" key="3">
    <source>
        <dbReference type="Proteomes" id="UP001444661"/>
    </source>
</evidence>
<organism evidence="2 3">
    <name type="scientific">Apiospora rasikravindrae</name>
    <dbReference type="NCBI Taxonomy" id="990691"/>
    <lineage>
        <taxon>Eukaryota</taxon>
        <taxon>Fungi</taxon>
        <taxon>Dikarya</taxon>
        <taxon>Ascomycota</taxon>
        <taxon>Pezizomycotina</taxon>
        <taxon>Sordariomycetes</taxon>
        <taxon>Xylariomycetidae</taxon>
        <taxon>Amphisphaeriales</taxon>
        <taxon>Apiosporaceae</taxon>
        <taxon>Apiospora</taxon>
    </lineage>
</organism>
<keyword evidence="1" id="KW-1133">Transmembrane helix</keyword>
<sequence length="178" mass="20313">MDMLTFFLNADIQATFDAITNSAVQFETLLLQRLPGLQVETTFRAFPPAALLPFQPEMKYFVRIIAFFWILVVVPLDMICLAGEWNLVLDKGPRFKDYVLPQANNVPNLLLNFLVLLARNWLFLAIMGSFLIQPEHDGEEAHRRGRSWWKVAIGFARVGSMVFILIGVLFVNIILGSR</sequence>
<comment type="caution">
    <text evidence="2">The sequence shown here is derived from an EMBL/GenBank/DDBJ whole genome shotgun (WGS) entry which is preliminary data.</text>
</comment>
<name>A0ABR1RR71_9PEZI</name>
<protein>
    <submittedName>
        <fullName evidence="2">Uncharacterized protein</fullName>
    </submittedName>
</protein>
<dbReference type="EMBL" id="JAQQWK010000013">
    <property type="protein sequence ID" value="KAK8017332.1"/>
    <property type="molecule type" value="Genomic_DNA"/>
</dbReference>
<gene>
    <name evidence="2" type="ORF">PG993_013658</name>
</gene>
<feature type="transmembrane region" description="Helical" evidence="1">
    <location>
        <begin position="109"/>
        <end position="132"/>
    </location>
</feature>
<proteinExistence type="predicted"/>
<keyword evidence="3" id="KW-1185">Reference proteome</keyword>
<keyword evidence="1" id="KW-0472">Membrane</keyword>
<keyword evidence="1" id="KW-0812">Transmembrane</keyword>
<evidence type="ECO:0000256" key="1">
    <source>
        <dbReference type="SAM" id="Phobius"/>
    </source>
</evidence>
<dbReference type="Proteomes" id="UP001444661">
    <property type="component" value="Unassembled WGS sequence"/>
</dbReference>
<feature type="transmembrane region" description="Helical" evidence="1">
    <location>
        <begin position="152"/>
        <end position="175"/>
    </location>
</feature>
<reference evidence="2 3" key="1">
    <citation type="submission" date="2023-01" db="EMBL/GenBank/DDBJ databases">
        <title>Analysis of 21 Apiospora genomes using comparative genomics revels a genus with tremendous synthesis potential of carbohydrate active enzymes and secondary metabolites.</title>
        <authorList>
            <person name="Sorensen T."/>
        </authorList>
    </citation>
    <scope>NUCLEOTIDE SEQUENCE [LARGE SCALE GENOMIC DNA]</scope>
    <source>
        <strain evidence="2 3">CBS 33761</strain>
    </source>
</reference>